<comment type="caution">
    <text evidence="1">The sequence shown here is derived from an EMBL/GenBank/DDBJ whole genome shotgun (WGS) entry which is preliminary data.</text>
</comment>
<proteinExistence type="predicted"/>
<reference evidence="1 2" key="1">
    <citation type="journal article" date="2018" name="Nat. Ecol. Evol.">
        <title>Genomic signatures of mitonuclear coevolution across populations of Tigriopus californicus.</title>
        <authorList>
            <person name="Barreto F.S."/>
            <person name="Watson E.T."/>
            <person name="Lima T.G."/>
            <person name="Willett C.S."/>
            <person name="Edmands S."/>
            <person name="Li W."/>
            <person name="Burton R.S."/>
        </authorList>
    </citation>
    <scope>NUCLEOTIDE SEQUENCE [LARGE SCALE GENOMIC DNA]</scope>
    <source>
        <strain evidence="1 2">San Diego</strain>
    </source>
</reference>
<gene>
    <name evidence="1" type="ORF">TCAL_17069</name>
</gene>
<evidence type="ECO:0000313" key="1">
    <source>
        <dbReference type="EMBL" id="TRY79264.1"/>
    </source>
</evidence>
<sequence length="68" mass="7923">MKLTDSTMIISAMASFLTDKSQSGFVFPGINYRNHDGKEKMDVMNKYFLMYKDAPTHRTKEDIVNERK</sequence>
<protein>
    <submittedName>
        <fullName evidence="1">Uncharacterized protein</fullName>
    </submittedName>
</protein>
<name>A0A553PNK7_TIGCA</name>
<keyword evidence="2" id="KW-1185">Reference proteome</keyword>
<accession>A0A553PNK7</accession>
<organism evidence="1 2">
    <name type="scientific">Tigriopus californicus</name>
    <name type="common">Marine copepod</name>
    <dbReference type="NCBI Taxonomy" id="6832"/>
    <lineage>
        <taxon>Eukaryota</taxon>
        <taxon>Metazoa</taxon>
        <taxon>Ecdysozoa</taxon>
        <taxon>Arthropoda</taxon>
        <taxon>Crustacea</taxon>
        <taxon>Multicrustacea</taxon>
        <taxon>Hexanauplia</taxon>
        <taxon>Copepoda</taxon>
        <taxon>Harpacticoida</taxon>
        <taxon>Harpacticidae</taxon>
        <taxon>Tigriopus</taxon>
    </lineage>
</organism>
<dbReference type="AlphaFoldDB" id="A0A553PNK7"/>
<dbReference type="EMBL" id="VCGU01000002">
    <property type="protein sequence ID" value="TRY79264.1"/>
    <property type="molecule type" value="Genomic_DNA"/>
</dbReference>
<dbReference type="Proteomes" id="UP000318571">
    <property type="component" value="Chromosome 6"/>
</dbReference>
<dbReference type="STRING" id="6832.A0A553PNK7"/>
<dbReference type="Gene3D" id="6.20.200.30">
    <property type="match status" value="1"/>
</dbReference>
<evidence type="ECO:0000313" key="2">
    <source>
        <dbReference type="Proteomes" id="UP000318571"/>
    </source>
</evidence>